<evidence type="ECO:0000259" key="4">
    <source>
        <dbReference type="Pfam" id="PF13490"/>
    </source>
</evidence>
<keyword evidence="1" id="KW-0805">Transcription regulation</keyword>
<evidence type="ECO:0000256" key="2">
    <source>
        <dbReference type="ARBA" id="ARBA00023163"/>
    </source>
</evidence>
<protein>
    <recommendedName>
        <fullName evidence="4">Putative zinc-finger domain-containing protein</fullName>
    </recommendedName>
</protein>
<keyword evidence="3" id="KW-1133">Transmembrane helix</keyword>
<dbReference type="BioCyc" id="SESP1179773:BN6_RS17515-MONOMER"/>
<dbReference type="Gene3D" id="1.10.10.1320">
    <property type="entry name" value="Anti-sigma factor, zinc-finger domain"/>
    <property type="match status" value="1"/>
</dbReference>
<evidence type="ECO:0000313" key="6">
    <source>
        <dbReference type="Proteomes" id="UP000006281"/>
    </source>
</evidence>
<dbReference type="STRING" id="1179773.BN6_36160"/>
<dbReference type="OrthoDB" id="5185837at2"/>
<dbReference type="EMBL" id="HE804045">
    <property type="protein sequence ID" value="CCH30911.1"/>
    <property type="molecule type" value="Genomic_DNA"/>
</dbReference>
<evidence type="ECO:0000256" key="1">
    <source>
        <dbReference type="ARBA" id="ARBA00023015"/>
    </source>
</evidence>
<keyword evidence="3" id="KW-0472">Membrane</keyword>
<organism evidence="5 6">
    <name type="scientific">Saccharothrix espanaensis (strain ATCC 51144 / DSM 44229 / JCM 9112 / NBRC 15066 / NRRL 15764)</name>
    <dbReference type="NCBI Taxonomy" id="1179773"/>
    <lineage>
        <taxon>Bacteria</taxon>
        <taxon>Bacillati</taxon>
        <taxon>Actinomycetota</taxon>
        <taxon>Actinomycetes</taxon>
        <taxon>Pseudonocardiales</taxon>
        <taxon>Pseudonocardiaceae</taxon>
        <taxon>Saccharothrix</taxon>
    </lineage>
</organism>
<dbReference type="HOGENOM" id="CLU_056526_2_0_11"/>
<reference evidence="5 6" key="1">
    <citation type="journal article" date="2012" name="BMC Genomics">
        <title>Complete genome sequence of Saccharothrix espanaensis DSM 44229T and comparison to the other completely sequenced Pseudonocardiaceae.</title>
        <authorList>
            <person name="Strobel T."/>
            <person name="Al-Dilaimi A."/>
            <person name="Blom J."/>
            <person name="Gessner A."/>
            <person name="Kalinowski J."/>
            <person name="Luzhetska M."/>
            <person name="Puhler A."/>
            <person name="Szczepanowski R."/>
            <person name="Bechthold A."/>
            <person name="Ruckert C."/>
        </authorList>
    </citation>
    <scope>NUCLEOTIDE SEQUENCE [LARGE SCALE GENOMIC DNA]</scope>
    <source>
        <strain evidence="6">ATCC 51144 / DSM 44229 / JCM 9112 / NBRC 15066 / NRRL 15764</strain>
    </source>
</reference>
<dbReference type="PATRIC" id="fig|1179773.3.peg.3615"/>
<feature type="transmembrane region" description="Helical" evidence="3">
    <location>
        <begin position="87"/>
        <end position="108"/>
    </location>
</feature>
<dbReference type="Proteomes" id="UP000006281">
    <property type="component" value="Chromosome"/>
</dbReference>
<feature type="domain" description="Putative zinc-finger" evidence="4">
    <location>
        <begin position="6"/>
        <end position="37"/>
    </location>
</feature>
<keyword evidence="6" id="KW-1185">Reference proteome</keyword>
<evidence type="ECO:0000256" key="3">
    <source>
        <dbReference type="SAM" id="Phobius"/>
    </source>
</evidence>
<keyword evidence="2" id="KW-0804">Transcription</keyword>
<dbReference type="eggNOG" id="COG5662">
    <property type="taxonomic scope" value="Bacteria"/>
</dbReference>
<dbReference type="Pfam" id="PF13490">
    <property type="entry name" value="zf-HC2"/>
    <property type="match status" value="1"/>
</dbReference>
<sequence length="211" mass="21794">MSDHPFRESLGAFVLGQLSGPERVAVQAHLDGCPACRAEEADLRPAAELLALADPDRVADRVAVPAGLGESVLAGIRAERRRRVPRWAVAAAAAVLIAVVAGGVGYFAGRPSVPLEPVAISRSAPGLSARAALVPHTWGVEIKLDGTGFTGGRPYRVVIRDRDGRESPAGAFVGTGPAPMSCNLSTSVLRADAAGFTVLDPDGGVVLRSDF</sequence>
<dbReference type="InterPro" id="IPR027383">
    <property type="entry name" value="Znf_put"/>
</dbReference>
<keyword evidence="3" id="KW-0812">Transmembrane</keyword>
<name>K0JXP7_SACES</name>
<accession>K0JXP7</accession>
<dbReference type="InterPro" id="IPR041916">
    <property type="entry name" value="Anti_sigma_zinc_sf"/>
</dbReference>
<dbReference type="AlphaFoldDB" id="K0JXP7"/>
<dbReference type="KEGG" id="sesp:BN6_36160"/>
<evidence type="ECO:0000313" key="5">
    <source>
        <dbReference type="EMBL" id="CCH30911.1"/>
    </source>
</evidence>
<proteinExistence type="predicted"/>
<gene>
    <name evidence="5" type="ordered locus">BN6_36160</name>
</gene>
<dbReference type="RefSeq" id="WP_015101023.1">
    <property type="nucleotide sequence ID" value="NC_019673.1"/>
</dbReference>